<dbReference type="Proteomes" id="UP000680279">
    <property type="component" value="Unassembled WGS sequence"/>
</dbReference>
<gene>
    <name evidence="1" type="ORF">J1TS3_36370</name>
</gene>
<evidence type="ECO:0000313" key="1">
    <source>
        <dbReference type="EMBL" id="GIN22503.1"/>
    </source>
</evidence>
<organism evidence="1 2">
    <name type="scientific">Siminovitchia fordii</name>
    <dbReference type="NCBI Taxonomy" id="254759"/>
    <lineage>
        <taxon>Bacteria</taxon>
        <taxon>Bacillati</taxon>
        <taxon>Bacillota</taxon>
        <taxon>Bacilli</taxon>
        <taxon>Bacillales</taxon>
        <taxon>Bacillaceae</taxon>
        <taxon>Siminovitchia</taxon>
    </lineage>
</organism>
<name>A0ABQ4KBJ0_9BACI</name>
<sequence>MKVKLLADFDSNINKYAYKKGQIVDVSARVFEDSYVVYYDVDLDWIPKDLAEIIEDDK</sequence>
<evidence type="ECO:0000313" key="2">
    <source>
        <dbReference type="Proteomes" id="UP000680279"/>
    </source>
</evidence>
<accession>A0ABQ4KBJ0</accession>
<dbReference type="RefSeq" id="WP_212963632.1">
    <property type="nucleotide sequence ID" value="NZ_BOQT01000018.1"/>
</dbReference>
<dbReference type="EMBL" id="BOQT01000018">
    <property type="protein sequence ID" value="GIN22503.1"/>
    <property type="molecule type" value="Genomic_DNA"/>
</dbReference>
<comment type="caution">
    <text evidence="1">The sequence shown here is derived from an EMBL/GenBank/DDBJ whole genome shotgun (WGS) entry which is preliminary data.</text>
</comment>
<reference evidence="1 2" key="1">
    <citation type="submission" date="2021-03" db="EMBL/GenBank/DDBJ databases">
        <title>Antimicrobial resistance genes in bacteria isolated from Japanese honey, and their potential for conferring macrolide and lincosamide resistance in the American foulbrood pathogen Paenibacillus larvae.</title>
        <authorList>
            <person name="Okamoto M."/>
            <person name="Kumagai M."/>
            <person name="Kanamori H."/>
            <person name="Takamatsu D."/>
        </authorList>
    </citation>
    <scope>NUCLEOTIDE SEQUENCE [LARGE SCALE GENOMIC DNA]</scope>
    <source>
        <strain evidence="1 2">J1TS3</strain>
    </source>
</reference>
<proteinExistence type="predicted"/>
<keyword evidence="2" id="KW-1185">Reference proteome</keyword>
<protein>
    <submittedName>
        <fullName evidence="1">Uncharacterized protein</fullName>
    </submittedName>
</protein>